<evidence type="ECO:0000313" key="2">
    <source>
        <dbReference type="EMBL" id="KAJ3573914.1"/>
    </source>
</evidence>
<name>A0AAD5VYT6_9AGAR</name>
<feature type="compositionally biased region" description="Polar residues" evidence="1">
    <location>
        <begin position="595"/>
        <end position="605"/>
    </location>
</feature>
<dbReference type="Proteomes" id="UP001213000">
    <property type="component" value="Unassembled WGS sequence"/>
</dbReference>
<reference evidence="2" key="1">
    <citation type="submission" date="2022-07" db="EMBL/GenBank/DDBJ databases">
        <title>Genome Sequence of Leucocoprinus birnbaumii.</title>
        <authorList>
            <person name="Buettner E."/>
        </authorList>
    </citation>
    <scope>NUCLEOTIDE SEQUENCE</scope>
    <source>
        <strain evidence="2">VT141</strain>
    </source>
</reference>
<dbReference type="AlphaFoldDB" id="A0AAD5VYT6"/>
<evidence type="ECO:0000256" key="1">
    <source>
        <dbReference type="SAM" id="MobiDB-lite"/>
    </source>
</evidence>
<sequence>MTHQPPRRVASRWDSEIQQSILPMPETLVVAFGTKEANKYADLKGKTSGLPPEHVDEHGLLVFHSECCAQTNGNRQTISIHLCEPSDPLFQLLPFLKAKKGGQPCSTCHIPISIDVEGPSVPEPWLIMNTHGHLKGKLASTIANGLQIKGRMYTVSRGKEFVMAIDKFIIRVCFGLEGHSLWIPTLVYREIIALPVVHRGQKSWAFEIPKAHWYGPPNAPSLVSIQAAFIRPDWTFILCNHNVMISFHIMALRRPVQLHDLKPGSQLWPYLWSVTHGPVSYLEPDEFHQRIASWRTTDSREQGNYTPIWLEVKSNQRVFNGYGAQEACDMLFLAYIHPLMPSSYICLNDDLWERFLQNVISYQQQRINLVYTNNTKLPLISGDKPFRSSVRVSREYLEKMQVYGLNNPAATIMEDGYAREILRTSMYDLDTLPAELPHRVRSSCNHLTLDVYEILIPPTCNSVTGDPFRVYMPFIAQSGVDWWPIRDLAVNVNNVQHVENLTMVGPYSFRVFVSAIRWTTSKVETTGVPTGRRPSEVVNHGVCKRPLVSTIQSTAPPPKRPRVSLLADKALEESDIENSQSPLEADAGNKHHQYPTRTTIHNDSS</sequence>
<dbReference type="EMBL" id="JANIEX010000087">
    <property type="protein sequence ID" value="KAJ3573914.1"/>
    <property type="molecule type" value="Genomic_DNA"/>
</dbReference>
<evidence type="ECO:0000313" key="3">
    <source>
        <dbReference type="Proteomes" id="UP001213000"/>
    </source>
</evidence>
<organism evidence="2 3">
    <name type="scientific">Leucocoprinus birnbaumii</name>
    <dbReference type="NCBI Taxonomy" id="56174"/>
    <lineage>
        <taxon>Eukaryota</taxon>
        <taxon>Fungi</taxon>
        <taxon>Dikarya</taxon>
        <taxon>Basidiomycota</taxon>
        <taxon>Agaricomycotina</taxon>
        <taxon>Agaricomycetes</taxon>
        <taxon>Agaricomycetidae</taxon>
        <taxon>Agaricales</taxon>
        <taxon>Agaricineae</taxon>
        <taxon>Agaricaceae</taxon>
        <taxon>Leucocoprinus</taxon>
    </lineage>
</organism>
<accession>A0AAD5VYT6</accession>
<gene>
    <name evidence="2" type="ORF">NP233_g2124</name>
</gene>
<comment type="caution">
    <text evidence="2">The sequence shown here is derived from an EMBL/GenBank/DDBJ whole genome shotgun (WGS) entry which is preliminary data.</text>
</comment>
<protein>
    <submittedName>
        <fullName evidence="2">Uncharacterized protein</fullName>
    </submittedName>
</protein>
<proteinExistence type="predicted"/>
<feature type="region of interest" description="Disordered" evidence="1">
    <location>
        <begin position="551"/>
        <end position="605"/>
    </location>
</feature>
<keyword evidence="3" id="KW-1185">Reference proteome</keyword>